<evidence type="ECO:0000256" key="4">
    <source>
        <dbReference type="ARBA" id="ARBA00022980"/>
    </source>
</evidence>
<dbReference type="PROSITE" id="PS50294">
    <property type="entry name" value="WD_REPEATS_REGION"/>
    <property type="match status" value="5"/>
</dbReference>
<dbReference type="InterPro" id="IPR019775">
    <property type="entry name" value="WD40_repeat_CS"/>
</dbReference>
<dbReference type="InterPro" id="IPR001680">
    <property type="entry name" value="WD40_rpt"/>
</dbReference>
<dbReference type="SUPFAM" id="SSF50978">
    <property type="entry name" value="WD40 repeat-like"/>
    <property type="match status" value="1"/>
</dbReference>
<dbReference type="SMART" id="SM00320">
    <property type="entry name" value="WD40"/>
    <property type="match status" value="6"/>
</dbReference>
<dbReference type="PROSITE" id="PS00678">
    <property type="entry name" value="WD_REPEATS_1"/>
    <property type="match status" value="2"/>
</dbReference>
<feature type="repeat" description="WD" evidence="6">
    <location>
        <begin position="177"/>
        <end position="218"/>
    </location>
</feature>
<dbReference type="CDD" id="cd00200">
    <property type="entry name" value="WD40"/>
    <property type="match status" value="1"/>
</dbReference>
<dbReference type="Pfam" id="PF00400">
    <property type="entry name" value="WD40"/>
    <property type="match status" value="6"/>
</dbReference>
<dbReference type="InterPro" id="IPR036322">
    <property type="entry name" value="WD40_repeat_dom_sf"/>
</dbReference>
<feature type="repeat" description="WD" evidence="6">
    <location>
        <begin position="274"/>
        <end position="303"/>
    </location>
</feature>
<dbReference type="GO" id="GO:0045182">
    <property type="term" value="F:translation regulator activity"/>
    <property type="evidence" value="ECO:0007669"/>
    <property type="project" value="InterPro"/>
</dbReference>
<keyword evidence="5" id="KW-0687">Ribonucleoprotein</keyword>
<keyword evidence="3" id="KW-0677">Repeat</keyword>
<evidence type="ECO:0000256" key="5">
    <source>
        <dbReference type="ARBA" id="ARBA00023274"/>
    </source>
</evidence>
<dbReference type="InterPro" id="IPR020472">
    <property type="entry name" value="WD40_PAC1"/>
</dbReference>
<dbReference type="AlphaFoldDB" id="A0A7I8J5B7"/>
<organism evidence="7">
    <name type="scientific">Spirodela intermedia</name>
    <name type="common">Intermediate duckweed</name>
    <dbReference type="NCBI Taxonomy" id="51605"/>
    <lineage>
        <taxon>Eukaryota</taxon>
        <taxon>Viridiplantae</taxon>
        <taxon>Streptophyta</taxon>
        <taxon>Embryophyta</taxon>
        <taxon>Tracheophyta</taxon>
        <taxon>Spermatophyta</taxon>
        <taxon>Magnoliopsida</taxon>
        <taxon>Liliopsida</taxon>
        <taxon>Araceae</taxon>
        <taxon>Lemnoideae</taxon>
        <taxon>Spirodela</taxon>
    </lineage>
</organism>
<dbReference type="GO" id="GO:0043022">
    <property type="term" value="F:ribosome binding"/>
    <property type="evidence" value="ECO:0007669"/>
    <property type="project" value="InterPro"/>
</dbReference>
<dbReference type="PROSITE" id="PS50082">
    <property type="entry name" value="WD_REPEATS_2"/>
    <property type="match status" value="5"/>
</dbReference>
<dbReference type="GO" id="GO:0005840">
    <property type="term" value="C:ribosome"/>
    <property type="evidence" value="ECO:0007669"/>
    <property type="project" value="UniProtKB-KW"/>
</dbReference>
<evidence type="ECO:0000313" key="8">
    <source>
        <dbReference type="Proteomes" id="UP001189122"/>
    </source>
</evidence>
<dbReference type="EMBL" id="LR743596">
    <property type="protein sequence ID" value="CAA2626098.1"/>
    <property type="molecule type" value="Genomic_DNA"/>
</dbReference>
<feature type="repeat" description="WD" evidence="6">
    <location>
        <begin position="133"/>
        <end position="176"/>
    </location>
</feature>
<accession>A0A7I8J5B7</accession>
<dbReference type="InterPro" id="IPR015943">
    <property type="entry name" value="WD40/YVTN_repeat-like_dom_sf"/>
</dbReference>
<protein>
    <submittedName>
        <fullName evidence="7">Uncharacterized protein</fullName>
    </submittedName>
</protein>
<proteinExistence type="inferred from homology"/>
<reference evidence="7 8" key="1">
    <citation type="submission" date="2019-12" db="EMBL/GenBank/DDBJ databases">
        <authorList>
            <person name="Scholz U."/>
            <person name="Mascher M."/>
            <person name="Fiebig A."/>
        </authorList>
    </citation>
    <scope>NUCLEOTIDE SEQUENCE</scope>
</reference>
<evidence type="ECO:0000256" key="1">
    <source>
        <dbReference type="ARBA" id="ARBA00007253"/>
    </source>
</evidence>
<dbReference type="Gene3D" id="2.130.10.10">
    <property type="entry name" value="YVTN repeat-like/Quinoprotein amine dehydrogenase"/>
    <property type="match status" value="1"/>
</dbReference>
<name>A0A7I8J5B7_SPIIN</name>
<feature type="repeat" description="WD" evidence="6">
    <location>
        <begin position="89"/>
        <end position="121"/>
    </location>
</feature>
<comment type="similarity">
    <text evidence="1">Belongs to the WD repeat G protein beta family. Ribosomal protein RACK1 subfamily.</text>
</comment>
<feature type="repeat" description="WD" evidence="6">
    <location>
        <begin position="1"/>
        <end position="35"/>
    </location>
</feature>
<keyword evidence="4" id="KW-0689">Ribosomal protein</keyword>
<dbReference type="EMBL" id="CACRZD030000009">
    <property type="protein sequence ID" value="CAA6665426.1"/>
    <property type="molecule type" value="Genomic_DNA"/>
</dbReference>
<dbReference type="InterPro" id="IPR045223">
    <property type="entry name" value="RACK1-like"/>
</dbReference>
<sequence>MKGHTDMVTAIATPIDNSDMIVSSSRDKSILVWHLTKDSGSPLKAAAPPTTACRAVASRGTPISCRTLSSAPTDTAPVGPQTGATTRRFVSHSKDVLSVAFSVDNRQIVSAARDRTIKLWNTIGECKYTIQDGDSHTNWVSCVRFSPNTFVPTIVSASWDRTVKVWNLSNCKLRYTLTGHGGYVNTVAVSPDGSLCASGGKDGVTLLWDLAEGKKLYSLDAGSIIHGLCFSPNRYWLCAATQDSIKIWDLESKVIVQELRPEVTTGKNQMLYCTSMSWSSDGSTLFTGYTDGVIRVWGVNRAY</sequence>
<keyword evidence="8" id="KW-1185">Reference proteome</keyword>
<dbReference type="Proteomes" id="UP001189122">
    <property type="component" value="Unassembled WGS sequence"/>
</dbReference>
<evidence type="ECO:0000256" key="6">
    <source>
        <dbReference type="PROSITE-ProRule" id="PRU00221"/>
    </source>
</evidence>
<evidence type="ECO:0000256" key="3">
    <source>
        <dbReference type="ARBA" id="ARBA00022737"/>
    </source>
</evidence>
<evidence type="ECO:0000313" key="7">
    <source>
        <dbReference type="EMBL" id="CAA2626098.1"/>
    </source>
</evidence>
<dbReference type="PANTHER" id="PTHR19868">
    <property type="entry name" value="RECEPTOR FOR ACTIVATED PROTEIN KINASE C RACK1"/>
    <property type="match status" value="1"/>
</dbReference>
<dbReference type="GO" id="GO:1990904">
    <property type="term" value="C:ribonucleoprotein complex"/>
    <property type="evidence" value="ECO:0007669"/>
    <property type="project" value="UniProtKB-KW"/>
</dbReference>
<evidence type="ECO:0000256" key="2">
    <source>
        <dbReference type="ARBA" id="ARBA00022574"/>
    </source>
</evidence>
<dbReference type="FunFam" id="2.130.10.10:FF:000018">
    <property type="entry name" value="Receptor for activated C kinase 1"/>
    <property type="match status" value="1"/>
</dbReference>
<gene>
    <name evidence="7" type="ORF">SI7747_09011815</name>
</gene>
<dbReference type="PRINTS" id="PR00320">
    <property type="entry name" value="GPROTEINBRPT"/>
</dbReference>
<keyword evidence="2 6" id="KW-0853">WD repeat</keyword>